<reference evidence="2" key="1">
    <citation type="submission" date="2023-01" db="EMBL/GenBank/DDBJ databases">
        <title>Sulfurovum sp. zt1-1 genome assembly.</title>
        <authorList>
            <person name="Wang J."/>
        </authorList>
    </citation>
    <scope>NUCLEOTIDE SEQUENCE</scope>
    <source>
        <strain evidence="2">Zt1-1</strain>
    </source>
</reference>
<keyword evidence="3" id="KW-1185">Reference proteome</keyword>
<proteinExistence type="predicted"/>
<dbReference type="SUPFAM" id="SSF52833">
    <property type="entry name" value="Thioredoxin-like"/>
    <property type="match status" value="1"/>
</dbReference>
<accession>A0ABT7QYY5</accession>
<comment type="caution">
    <text evidence="2">The sequence shown here is derived from an EMBL/GenBank/DDBJ whole genome shotgun (WGS) entry which is preliminary data.</text>
</comment>
<protein>
    <recommendedName>
        <fullName evidence="4">Lipoprotein</fullName>
    </recommendedName>
</protein>
<sequence length="221" mass="24867">MKRTKNAIFIGILLCISFSFNGCEEKKTKTDTELPVENSTEIIGAPDTNITQKKMFTSTSVKGKPAHKSTTSGSLLFQDRSGKKYTLTIQGGKLLPDTQSKPILLINFFDMNDHDSMAQIPYLTKLQDKYHDRLTVLGIPTNQSIDEENLKAFISMNQIDYFISYDSSHDTLINIFSELLDSDNLTTPTTLLYHKGETDSIYEGAVPIEMITHDILMINKD</sequence>
<dbReference type="RefSeq" id="WP_289413787.1">
    <property type="nucleotide sequence ID" value="NZ_JAQIBD010000002.1"/>
</dbReference>
<keyword evidence="1" id="KW-0732">Signal</keyword>
<evidence type="ECO:0008006" key="4">
    <source>
        <dbReference type="Google" id="ProtNLM"/>
    </source>
</evidence>
<name>A0ABT7QYY5_9BACT</name>
<gene>
    <name evidence="2" type="ORF">PGH07_07625</name>
</gene>
<feature type="signal peptide" evidence="1">
    <location>
        <begin position="1"/>
        <end position="21"/>
    </location>
</feature>
<evidence type="ECO:0000256" key="1">
    <source>
        <dbReference type="SAM" id="SignalP"/>
    </source>
</evidence>
<dbReference type="InterPro" id="IPR036249">
    <property type="entry name" value="Thioredoxin-like_sf"/>
</dbReference>
<dbReference type="Proteomes" id="UP001169069">
    <property type="component" value="Unassembled WGS sequence"/>
</dbReference>
<dbReference type="EMBL" id="JAQIBD010000002">
    <property type="protein sequence ID" value="MDM5272045.1"/>
    <property type="molecule type" value="Genomic_DNA"/>
</dbReference>
<feature type="chain" id="PRO_5047177754" description="Lipoprotein" evidence="1">
    <location>
        <begin position="22"/>
        <end position="221"/>
    </location>
</feature>
<dbReference type="Gene3D" id="3.40.30.10">
    <property type="entry name" value="Glutaredoxin"/>
    <property type="match status" value="1"/>
</dbReference>
<evidence type="ECO:0000313" key="2">
    <source>
        <dbReference type="EMBL" id="MDM5272045.1"/>
    </source>
</evidence>
<evidence type="ECO:0000313" key="3">
    <source>
        <dbReference type="Proteomes" id="UP001169069"/>
    </source>
</evidence>
<organism evidence="2 3">
    <name type="scientific">Sulfurovum zhangzhouensis</name>
    <dbReference type="NCBI Taxonomy" id="3019067"/>
    <lineage>
        <taxon>Bacteria</taxon>
        <taxon>Pseudomonadati</taxon>
        <taxon>Campylobacterota</taxon>
        <taxon>Epsilonproteobacteria</taxon>
        <taxon>Campylobacterales</taxon>
        <taxon>Sulfurovaceae</taxon>
        <taxon>Sulfurovum</taxon>
    </lineage>
</organism>